<evidence type="ECO:0000256" key="2">
    <source>
        <dbReference type="ARBA" id="ARBA00023125"/>
    </source>
</evidence>
<dbReference type="InterPro" id="IPR036390">
    <property type="entry name" value="WH_DNA-bd_sf"/>
</dbReference>
<dbReference type="Gene3D" id="1.20.120.530">
    <property type="entry name" value="GntR ligand-binding domain-like"/>
    <property type="match status" value="1"/>
</dbReference>
<accession>A0A552WP25</accession>
<dbReference type="AlphaFoldDB" id="A0A552WP25"/>
<dbReference type="SUPFAM" id="SSF48008">
    <property type="entry name" value="GntR ligand-binding domain-like"/>
    <property type="match status" value="1"/>
</dbReference>
<dbReference type="SUPFAM" id="SSF46785">
    <property type="entry name" value="Winged helix' DNA-binding domain"/>
    <property type="match status" value="1"/>
</dbReference>
<reference evidence="5 6" key="1">
    <citation type="submission" date="2019-07" db="EMBL/GenBank/DDBJ databases">
        <title>Georgenia wutianyii sp. nov. and Georgenia *** sp. nov. isolated from plateau pika (Ochotona curzoniae) in the Qinghai-Tibet plateau of China.</title>
        <authorList>
            <person name="Tian Z."/>
        </authorList>
    </citation>
    <scope>NUCLEOTIDE SEQUENCE [LARGE SCALE GENOMIC DNA]</scope>
    <source>
        <strain evidence="5 6">Z446</strain>
    </source>
</reference>
<dbReference type="SMART" id="SM00345">
    <property type="entry name" value="HTH_GNTR"/>
    <property type="match status" value="1"/>
</dbReference>
<keyword evidence="3" id="KW-0804">Transcription</keyword>
<dbReference type="Pfam" id="PF00392">
    <property type="entry name" value="GntR"/>
    <property type="match status" value="1"/>
</dbReference>
<proteinExistence type="predicted"/>
<dbReference type="SMART" id="SM00895">
    <property type="entry name" value="FCD"/>
    <property type="match status" value="1"/>
</dbReference>
<gene>
    <name evidence="5" type="ORF">FJ693_14335</name>
</gene>
<dbReference type="GO" id="GO:0003677">
    <property type="term" value="F:DNA binding"/>
    <property type="evidence" value="ECO:0007669"/>
    <property type="project" value="UniProtKB-KW"/>
</dbReference>
<dbReference type="RefSeq" id="WP_143419159.1">
    <property type="nucleotide sequence ID" value="NZ_VJXR01000049.1"/>
</dbReference>
<evidence type="ECO:0000259" key="4">
    <source>
        <dbReference type="PROSITE" id="PS50949"/>
    </source>
</evidence>
<evidence type="ECO:0000256" key="1">
    <source>
        <dbReference type="ARBA" id="ARBA00023015"/>
    </source>
</evidence>
<feature type="domain" description="HTH gntR-type" evidence="4">
    <location>
        <begin position="1"/>
        <end position="68"/>
    </location>
</feature>
<evidence type="ECO:0000313" key="6">
    <source>
        <dbReference type="Proteomes" id="UP000318693"/>
    </source>
</evidence>
<dbReference type="PROSITE" id="PS50949">
    <property type="entry name" value="HTH_GNTR"/>
    <property type="match status" value="1"/>
</dbReference>
<comment type="caution">
    <text evidence="5">The sequence shown here is derived from an EMBL/GenBank/DDBJ whole genome shotgun (WGS) entry which is preliminary data.</text>
</comment>
<dbReference type="InterPro" id="IPR036388">
    <property type="entry name" value="WH-like_DNA-bd_sf"/>
</dbReference>
<organism evidence="5 6">
    <name type="scientific">Georgenia yuyongxinii</name>
    <dbReference type="NCBI Taxonomy" id="2589797"/>
    <lineage>
        <taxon>Bacteria</taxon>
        <taxon>Bacillati</taxon>
        <taxon>Actinomycetota</taxon>
        <taxon>Actinomycetes</taxon>
        <taxon>Micrococcales</taxon>
        <taxon>Bogoriellaceae</taxon>
        <taxon>Georgenia</taxon>
    </lineage>
</organism>
<keyword evidence="6" id="KW-1185">Reference proteome</keyword>
<dbReference type="EMBL" id="VJXR01000049">
    <property type="protein sequence ID" value="TRW44243.1"/>
    <property type="molecule type" value="Genomic_DNA"/>
</dbReference>
<dbReference type="CDD" id="cd07377">
    <property type="entry name" value="WHTH_GntR"/>
    <property type="match status" value="1"/>
</dbReference>
<keyword evidence="2" id="KW-0238">DNA-binding</keyword>
<dbReference type="GO" id="GO:0003700">
    <property type="term" value="F:DNA-binding transcription factor activity"/>
    <property type="evidence" value="ECO:0007669"/>
    <property type="project" value="InterPro"/>
</dbReference>
<evidence type="ECO:0000256" key="3">
    <source>
        <dbReference type="ARBA" id="ARBA00023163"/>
    </source>
</evidence>
<dbReference type="PANTHER" id="PTHR43537:SF49">
    <property type="entry name" value="TRANSCRIPTIONAL REGULATORY PROTEIN"/>
    <property type="match status" value="1"/>
</dbReference>
<dbReference type="Pfam" id="PF07729">
    <property type="entry name" value="FCD"/>
    <property type="match status" value="1"/>
</dbReference>
<protein>
    <submittedName>
        <fullName evidence="5">GntR family transcriptional regulator</fullName>
    </submittedName>
</protein>
<dbReference type="InterPro" id="IPR011711">
    <property type="entry name" value="GntR_C"/>
</dbReference>
<dbReference type="Proteomes" id="UP000318693">
    <property type="component" value="Unassembled WGS sequence"/>
</dbReference>
<dbReference type="InterPro" id="IPR008920">
    <property type="entry name" value="TF_FadR/GntR_C"/>
</dbReference>
<evidence type="ECO:0000313" key="5">
    <source>
        <dbReference type="EMBL" id="TRW44243.1"/>
    </source>
</evidence>
<dbReference type="PRINTS" id="PR00035">
    <property type="entry name" value="HTHGNTR"/>
</dbReference>
<dbReference type="PANTHER" id="PTHR43537">
    <property type="entry name" value="TRANSCRIPTIONAL REGULATOR, GNTR FAMILY"/>
    <property type="match status" value="1"/>
</dbReference>
<dbReference type="Gene3D" id="1.10.10.10">
    <property type="entry name" value="Winged helix-like DNA-binding domain superfamily/Winged helix DNA-binding domain"/>
    <property type="match status" value="1"/>
</dbReference>
<sequence>MRASERVYTELREEIVSWRLEPGTELAEVEQAERLGVSRTPLREALGRLAAEGLAVPGRGRTLVVSGLAVTDLRQLFELREALETQAARLAARRADPAVFAALAQRFGAASALLEPADPDRVAYYRLVEDLDAALDVAMASPYLLRALGILRAHVARARRLAHDNPDRLARAAAEHRLIAEAIADGDATLAAQATAVHLHASLANILASLETAENDLGTPSTPVREVAR</sequence>
<dbReference type="InterPro" id="IPR000524">
    <property type="entry name" value="Tscrpt_reg_HTH_GntR"/>
</dbReference>
<name>A0A552WP25_9MICO</name>
<keyword evidence="1" id="KW-0805">Transcription regulation</keyword>